<gene>
    <name evidence="1" type="ORF">PPL_12083</name>
</gene>
<protein>
    <submittedName>
        <fullName evidence="1">Uncharacterized protein</fullName>
    </submittedName>
</protein>
<dbReference type="RefSeq" id="XP_020429609.1">
    <property type="nucleotide sequence ID" value="XM_020582828.1"/>
</dbReference>
<organism evidence="1 2">
    <name type="scientific">Heterostelium pallidum (strain ATCC 26659 / Pp 5 / PN500)</name>
    <name type="common">Cellular slime mold</name>
    <name type="synonym">Polysphondylium pallidum</name>
    <dbReference type="NCBI Taxonomy" id="670386"/>
    <lineage>
        <taxon>Eukaryota</taxon>
        <taxon>Amoebozoa</taxon>
        <taxon>Evosea</taxon>
        <taxon>Eumycetozoa</taxon>
        <taxon>Dictyostelia</taxon>
        <taxon>Acytosteliales</taxon>
        <taxon>Acytosteliaceae</taxon>
        <taxon>Heterostelium</taxon>
    </lineage>
</organism>
<dbReference type="InParanoid" id="D3BLN0"/>
<evidence type="ECO:0000313" key="2">
    <source>
        <dbReference type="Proteomes" id="UP000001396"/>
    </source>
</evidence>
<dbReference type="AlphaFoldDB" id="D3BLN0"/>
<comment type="caution">
    <text evidence="1">The sequence shown here is derived from an EMBL/GenBank/DDBJ whole genome shotgun (WGS) entry which is preliminary data.</text>
</comment>
<accession>D3BLN0</accession>
<keyword evidence="2" id="KW-1185">Reference proteome</keyword>
<reference evidence="1 2" key="1">
    <citation type="journal article" date="2011" name="Genome Res.">
        <title>Phylogeny-wide analysis of social amoeba genomes highlights ancient origins for complex intercellular communication.</title>
        <authorList>
            <person name="Heidel A.J."/>
            <person name="Lawal H.M."/>
            <person name="Felder M."/>
            <person name="Schilde C."/>
            <person name="Helps N.R."/>
            <person name="Tunggal B."/>
            <person name="Rivero F."/>
            <person name="John U."/>
            <person name="Schleicher M."/>
            <person name="Eichinger L."/>
            <person name="Platzer M."/>
            <person name="Noegel A.A."/>
            <person name="Schaap P."/>
            <person name="Gloeckner G."/>
        </authorList>
    </citation>
    <scope>NUCLEOTIDE SEQUENCE [LARGE SCALE GENOMIC DNA]</scope>
    <source>
        <strain evidence="2">ATCC 26659 / Pp 5 / PN500</strain>
    </source>
</reference>
<dbReference type="GeneID" id="31367550"/>
<evidence type="ECO:0000313" key="1">
    <source>
        <dbReference type="EMBL" id="EFA77481.1"/>
    </source>
</evidence>
<name>D3BLN0_HETP5</name>
<dbReference type="EMBL" id="ADBJ01000042">
    <property type="protein sequence ID" value="EFA77481.1"/>
    <property type="molecule type" value="Genomic_DNA"/>
</dbReference>
<proteinExistence type="predicted"/>
<dbReference type="Proteomes" id="UP000001396">
    <property type="component" value="Unassembled WGS sequence"/>
</dbReference>
<sequence>MYIALRLLGKQSDLCFAIDDVTILTLSLYFFILLQDSKEIDLLNKELVDIQNHIDHLILEIGNHEPDDPVYQDLENHLKSFVAHGKVYAKNSSGPFRKPEIQVNPNNTEIDAIEAHKSYRLVDSSFDKKKKRSQLLKADLLLFYRAIETTLLSEESARRKRRSKQRAAAISFKTINN</sequence>